<proteinExistence type="predicted"/>
<keyword evidence="7" id="KW-0297">G-protein coupled receptor</keyword>
<sequence>MDNVSVVRIFTLSGFNETMNIRLTIFSLTLMYYCMIILINMSLVVIIVLDENLHEPMYILLSSFCINALYGTTGFYPKFLLDLLSSSQEISYEGCLLQALIMYSFACCDLSILAVMAFDRYLAICRPLHYHFFMTKRRLSQLMCFSWLTPLCIISISILLTSRLTLCRSKIEKVFCVNWVIVKLACSDTDTLLNSVVSYATIIIYMSHGFFIMWTYMHLIKTSVRSKEDRAKFMQTSVPHMTSLITFLIVIVFDLMYMRFGSADLPQSLQNFIAIEFLVIPPVMNPLIYGFKLTKIRNKILSFYFVRDTSLSPIIYPGK</sequence>
<evidence type="ECO:0000256" key="3">
    <source>
        <dbReference type="ARBA" id="ARBA00022606"/>
    </source>
</evidence>
<dbReference type="InterPro" id="IPR052921">
    <property type="entry name" value="GPCR1_Superfamily_Member"/>
</dbReference>
<evidence type="ECO:0000256" key="5">
    <source>
        <dbReference type="ARBA" id="ARBA00022725"/>
    </source>
</evidence>
<organism evidence="15 16">
    <name type="scientific">Oreochromis aureus</name>
    <name type="common">Israeli tilapia</name>
    <name type="synonym">Chromis aureus</name>
    <dbReference type="NCBI Taxonomy" id="47969"/>
    <lineage>
        <taxon>Eukaryota</taxon>
        <taxon>Metazoa</taxon>
        <taxon>Chordata</taxon>
        <taxon>Craniata</taxon>
        <taxon>Vertebrata</taxon>
        <taxon>Euteleostomi</taxon>
        <taxon>Actinopterygii</taxon>
        <taxon>Neopterygii</taxon>
        <taxon>Teleostei</taxon>
        <taxon>Neoteleostei</taxon>
        <taxon>Acanthomorphata</taxon>
        <taxon>Ovalentaria</taxon>
        <taxon>Cichlomorphae</taxon>
        <taxon>Cichliformes</taxon>
        <taxon>Cichlidae</taxon>
        <taxon>African cichlids</taxon>
        <taxon>Pseudocrenilabrinae</taxon>
        <taxon>Oreochromini</taxon>
        <taxon>Oreochromis</taxon>
    </lineage>
</organism>
<keyword evidence="4 13" id="KW-0812">Transmembrane</keyword>
<feature type="transmembrane region" description="Helical" evidence="13">
    <location>
        <begin position="238"/>
        <end position="260"/>
    </location>
</feature>
<reference evidence="15" key="1">
    <citation type="submission" date="2025-08" db="UniProtKB">
        <authorList>
            <consortium name="Ensembl"/>
        </authorList>
    </citation>
    <scope>IDENTIFICATION</scope>
</reference>
<keyword evidence="10" id="KW-0675">Receptor</keyword>
<feature type="transmembrane region" description="Helical" evidence="13">
    <location>
        <begin position="96"/>
        <end position="118"/>
    </location>
</feature>
<reference evidence="15" key="2">
    <citation type="submission" date="2025-09" db="UniProtKB">
        <authorList>
            <consortium name="Ensembl"/>
        </authorList>
    </citation>
    <scope>IDENTIFICATION</scope>
</reference>
<evidence type="ECO:0000256" key="13">
    <source>
        <dbReference type="SAM" id="Phobius"/>
    </source>
</evidence>
<evidence type="ECO:0000256" key="7">
    <source>
        <dbReference type="ARBA" id="ARBA00023040"/>
    </source>
</evidence>
<evidence type="ECO:0000313" key="15">
    <source>
        <dbReference type="Ensembl" id="ENSOABP00000040089.2"/>
    </source>
</evidence>
<name>A0A668UMT9_OREAU</name>
<dbReference type="OMA" id="SYEWCLF"/>
<keyword evidence="16" id="KW-1185">Reference proteome</keyword>
<evidence type="ECO:0000256" key="1">
    <source>
        <dbReference type="ARBA" id="ARBA00004651"/>
    </source>
</evidence>
<evidence type="ECO:0000256" key="9">
    <source>
        <dbReference type="ARBA" id="ARBA00023157"/>
    </source>
</evidence>
<dbReference type="PANTHER" id="PTHR26451">
    <property type="entry name" value="G_PROTEIN_RECEP_F1_2 DOMAIN-CONTAINING PROTEIN"/>
    <property type="match status" value="1"/>
</dbReference>
<evidence type="ECO:0000259" key="14">
    <source>
        <dbReference type="PROSITE" id="PS50262"/>
    </source>
</evidence>
<dbReference type="Pfam" id="PF13853">
    <property type="entry name" value="7tm_4"/>
    <property type="match status" value="1"/>
</dbReference>
<dbReference type="InterPro" id="IPR017452">
    <property type="entry name" value="GPCR_Rhodpsn_7TM"/>
</dbReference>
<evidence type="ECO:0000256" key="11">
    <source>
        <dbReference type="ARBA" id="ARBA00023180"/>
    </source>
</evidence>
<evidence type="ECO:0000256" key="4">
    <source>
        <dbReference type="ARBA" id="ARBA00022692"/>
    </source>
</evidence>
<evidence type="ECO:0000256" key="12">
    <source>
        <dbReference type="ARBA" id="ARBA00023224"/>
    </source>
</evidence>
<dbReference type="Proteomes" id="UP000472276">
    <property type="component" value="Unassembled WGS sequence"/>
</dbReference>
<keyword evidence="12" id="KW-0807">Transducer</keyword>
<keyword evidence="6 13" id="KW-1133">Transmembrane helix</keyword>
<dbReference type="SUPFAM" id="SSF81321">
    <property type="entry name" value="Family A G protein-coupled receptor-like"/>
    <property type="match status" value="1"/>
</dbReference>
<protein>
    <recommendedName>
        <fullName evidence="14">G-protein coupled receptors family 1 profile domain-containing protein</fullName>
    </recommendedName>
</protein>
<feature type="transmembrane region" description="Helical" evidence="13">
    <location>
        <begin position="30"/>
        <end position="49"/>
    </location>
</feature>
<evidence type="ECO:0000256" key="10">
    <source>
        <dbReference type="ARBA" id="ARBA00023170"/>
    </source>
</evidence>
<dbReference type="PANTHER" id="PTHR26451:SF871">
    <property type="entry name" value="ODORANT RECEPTOR-RELATED"/>
    <property type="match status" value="1"/>
</dbReference>
<dbReference type="Ensembl" id="ENSOABT00000041186.2">
    <property type="protein sequence ID" value="ENSOABP00000040089.2"/>
    <property type="gene ID" value="ENSOABG00000018262.2"/>
</dbReference>
<evidence type="ECO:0000313" key="16">
    <source>
        <dbReference type="Proteomes" id="UP000472276"/>
    </source>
</evidence>
<evidence type="ECO:0000256" key="2">
    <source>
        <dbReference type="ARBA" id="ARBA00022475"/>
    </source>
</evidence>
<gene>
    <name evidence="15" type="primary">LOC116315520</name>
</gene>
<dbReference type="PROSITE" id="PS50262">
    <property type="entry name" value="G_PROTEIN_RECEP_F1_2"/>
    <property type="match status" value="1"/>
</dbReference>
<accession>A0A668UMT9</accession>
<dbReference type="GO" id="GO:0004930">
    <property type="term" value="F:G protein-coupled receptor activity"/>
    <property type="evidence" value="ECO:0007669"/>
    <property type="project" value="UniProtKB-KW"/>
</dbReference>
<dbReference type="GO" id="GO:0005549">
    <property type="term" value="F:odorant binding"/>
    <property type="evidence" value="ECO:0007669"/>
    <property type="project" value="TreeGrafter"/>
</dbReference>
<keyword evidence="8 13" id="KW-0472">Membrane</keyword>
<dbReference type="PRINTS" id="PR00245">
    <property type="entry name" value="OLFACTORYR"/>
</dbReference>
<dbReference type="PROSITE" id="PS00237">
    <property type="entry name" value="G_PROTEIN_RECEP_F1_1"/>
    <property type="match status" value="1"/>
</dbReference>
<feature type="transmembrane region" description="Helical" evidence="13">
    <location>
        <begin position="272"/>
        <end position="291"/>
    </location>
</feature>
<keyword evidence="2" id="KW-1003">Cell membrane</keyword>
<evidence type="ECO:0000256" key="8">
    <source>
        <dbReference type="ARBA" id="ARBA00023136"/>
    </source>
</evidence>
<feature type="transmembrane region" description="Helical" evidence="13">
    <location>
        <begin position="56"/>
        <end position="76"/>
    </location>
</feature>
<dbReference type="InterPro" id="IPR000725">
    <property type="entry name" value="Olfact_rcpt"/>
</dbReference>
<keyword evidence="3" id="KW-0716">Sensory transduction</keyword>
<keyword evidence="5" id="KW-0552">Olfaction</keyword>
<dbReference type="GO" id="GO:0004984">
    <property type="term" value="F:olfactory receptor activity"/>
    <property type="evidence" value="ECO:0007669"/>
    <property type="project" value="InterPro"/>
</dbReference>
<dbReference type="InterPro" id="IPR000276">
    <property type="entry name" value="GPCR_Rhodpsn"/>
</dbReference>
<comment type="subcellular location">
    <subcellularLocation>
        <location evidence="1">Cell membrane</location>
        <topology evidence="1">Multi-pass membrane protein</topology>
    </subcellularLocation>
</comment>
<feature type="transmembrane region" description="Helical" evidence="13">
    <location>
        <begin position="197"/>
        <end position="217"/>
    </location>
</feature>
<keyword evidence="9" id="KW-1015">Disulfide bond</keyword>
<dbReference type="GO" id="GO:0005886">
    <property type="term" value="C:plasma membrane"/>
    <property type="evidence" value="ECO:0007669"/>
    <property type="project" value="UniProtKB-SubCell"/>
</dbReference>
<keyword evidence="11" id="KW-0325">Glycoprotein</keyword>
<feature type="transmembrane region" description="Helical" evidence="13">
    <location>
        <begin position="139"/>
        <end position="160"/>
    </location>
</feature>
<dbReference type="Gene3D" id="1.20.1070.10">
    <property type="entry name" value="Rhodopsin 7-helix transmembrane proteins"/>
    <property type="match status" value="1"/>
</dbReference>
<dbReference type="FunFam" id="1.20.1070.10:FF:000024">
    <property type="entry name" value="Olfactory receptor"/>
    <property type="match status" value="1"/>
</dbReference>
<evidence type="ECO:0000256" key="6">
    <source>
        <dbReference type="ARBA" id="ARBA00022989"/>
    </source>
</evidence>
<dbReference type="AlphaFoldDB" id="A0A668UMT9"/>
<feature type="domain" description="G-protein coupled receptors family 1 profile" evidence="14">
    <location>
        <begin position="39"/>
        <end position="316"/>
    </location>
</feature>